<dbReference type="EMBL" id="CM044708">
    <property type="protein sequence ID" value="KAI5647080.1"/>
    <property type="molecule type" value="Genomic_DNA"/>
</dbReference>
<name>A0ACB9ZKV7_CATRO</name>
<proteinExistence type="predicted"/>
<reference evidence="2" key="1">
    <citation type="journal article" date="2023" name="Nat. Plants">
        <title>Single-cell RNA sequencing provides a high-resolution roadmap for understanding the multicellular compartmentation of specialized metabolism.</title>
        <authorList>
            <person name="Sun S."/>
            <person name="Shen X."/>
            <person name="Li Y."/>
            <person name="Li Y."/>
            <person name="Wang S."/>
            <person name="Li R."/>
            <person name="Zhang H."/>
            <person name="Shen G."/>
            <person name="Guo B."/>
            <person name="Wei J."/>
            <person name="Xu J."/>
            <person name="St-Pierre B."/>
            <person name="Chen S."/>
            <person name="Sun C."/>
        </authorList>
    </citation>
    <scope>NUCLEOTIDE SEQUENCE [LARGE SCALE GENOMIC DNA]</scope>
</reference>
<accession>A0ACB9ZKV7</accession>
<gene>
    <name evidence="1" type="ORF">M9H77_33085</name>
</gene>
<comment type="caution">
    <text evidence="1">The sequence shown here is derived from an EMBL/GenBank/DDBJ whole genome shotgun (WGS) entry which is preliminary data.</text>
</comment>
<evidence type="ECO:0000313" key="1">
    <source>
        <dbReference type="EMBL" id="KAI5647080.1"/>
    </source>
</evidence>
<keyword evidence="2" id="KW-1185">Reference proteome</keyword>
<dbReference type="Proteomes" id="UP001060085">
    <property type="component" value="Linkage Group LG08"/>
</dbReference>
<organism evidence="1 2">
    <name type="scientific">Catharanthus roseus</name>
    <name type="common">Madagascar periwinkle</name>
    <name type="synonym">Vinca rosea</name>
    <dbReference type="NCBI Taxonomy" id="4058"/>
    <lineage>
        <taxon>Eukaryota</taxon>
        <taxon>Viridiplantae</taxon>
        <taxon>Streptophyta</taxon>
        <taxon>Embryophyta</taxon>
        <taxon>Tracheophyta</taxon>
        <taxon>Spermatophyta</taxon>
        <taxon>Magnoliopsida</taxon>
        <taxon>eudicotyledons</taxon>
        <taxon>Gunneridae</taxon>
        <taxon>Pentapetalae</taxon>
        <taxon>asterids</taxon>
        <taxon>lamiids</taxon>
        <taxon>Gentianales</taxon>
        <taxon>Apocynaceae</taxon>
        <taxon>Rauvolfioideae</taxon>
        <taxon>Vinceae</taxon>
        <taxon>Catharanthinae</taxon>
        <taxon>Catharanthus</taxon>
    </lineage>
</organism>
<protein>
    <submittedName>
        <fullName evidence="1">Uncharacterized protein</fullName>
    </submittedName>
</protein>
<sequence>MQQPPPMIPVIPSFPPTNITTEQIQKEGSNGYFAAKEARIGFKLWPSYLDENKKLILAILDNQNLGKLAECAQYQAQLQKNLMYLAAIADAQPPTPTMPPQHMQMGAHPAMAQGGFYIQHAQAAAMAQQQGIFPPKMPLQFNNPHQMQNQQQQLHQQAIQAQMGIRPGEPSNGMHPIHHEPNLGVGGSGGPPATSNQNDRNKQQHEASEVGPSNADGQGSSAGGHVGVEGSDEGKMGRLLAQNWRTNLARHMQQGISLLVFASHAQDRLPARKETSLVEVNHDDISCVCRVWFWTIIFALHRKIYYYVDRCLYLRIMIWREIKSRRRKQFPLHKSEVFALGVGVGHVWAFVAREPFIVLCCVLLGTVIGIHQWRESGPLPPPPPHSVWTVVGQ</sequence>
<evidence type="ECO:0000313" key="2">
    <source>
        <dbReference type="Proteomes" id="UP001060085"/>
    </source>
</evidence>